<dbReference type="RefSeq" id="XP_062646771.1">
    <property type="nucleotide sequence ID" value="XM_062789038.1"/>
</dbReference>
<reference evidence="3" key="1">
    <citation type="journal article" date="2023" name="Mol. Phylogenet. Evol.">
        <title>Genome-scale phylogeny and comparative genomics of the fungal order Sordariales.</title>
        <authorList>
            <person name="Hensen N."/>
            <person name="Bonometti L."/>
            <person name="Westerberg I."/>
            <person name="Brannstrom I.O."/>
            <person name="Guillou S."/>
            <person name="Cros-Aarteil S."/>
            <person name="Calhoun S."/>
            <person name="Haridas S."/>
            <person name="Kuo A."/>
            <person name="Mondo S."/>
            <person name="Pangilinan J."/>
            <person name="Riley R."/>
            <person name="LaButti K."/>
            <person name="Andreopoulos B."/>
            <person name="Lipzen A."/>
            <person name="Chen C."/>
            <person name="Yan M."/>
            <person name="Daum C."/>
            <person name="Ng V."/>
            <person name="Clum A."/>
            <person name="Steindorff A."/>
            <person name="Ohm R.A."/>
            <person name="Martin F."/>
            <person name="Silar P."/>
            <person name="Natvig D.O."/>
            <person name="Lalanne C."/>
            <person name="Gautier V."/>
            <person name="Ament-Velasquez S.L."/>
            <person name="Kruys A."/>
            <person name="Hutchinson M.I."/>
            <person name="Powell A.J."/>
            <person name="Barry K."/>
            <person name="Miller A.N."/>
            <person name="Grigoriev I.V."/>
            <person name="Debuchy R."/>
            <person name="Gladieux P."/>
            <person name="Hiltunen Thoren M."/>
            <person name="Johannesson H."/>
        </authorList>
    </citation>
    <scope>NUCLEOTIDE SEQUENCE</scope>
    <source>
        <strain evidence="3">CBS 731.68</strain>
    </source>
</reference>
<proteinExistence type="predicted"/>
<dbReference type="AlphaFoldDB" id="A0AAN6TYA3"/>
<accession>A0AAN6TYA3</accession>
<keyword evidence="4" id="KW-1185">Reference proteome</keyword>
<dbReference type="EMBL" id="MU853229">
    <property type="protein sequence ID" value="KAK4123000.1"/>
    <property type="molecule type" value="Genomic_DNA"/>
</dbReference>
<gene>
    <name evidence="3" type="ORF">N657DRAFT_574581</name>
</gene>
<feature type="signal peptide" evidence="2">
    <location>
        <begin position="1"/>
        <end position="18"/>
    </location>
</feature>
<evidence type="ECO:0000313" key="4">
    <source>
        <dbReference type="Proteomes" id="UP001302602"/>
    </source>
</evidence>
<feature type="region of interest" description="Disordered" evidence="1">
    <location>
        <begin position="290"/>
        <end position="319"/>
    </location>
</feature>
<keyword evidence="2" id="KW-0732">Signal</keyword>
<dbReference type="GeneID" id="87825808"/>
<protein>
    <submittedName>
        <fullName evidence="3">Uncharacterized protein</fullName>
    </submittedName>
</protein>
<reference evidence="3" key="2">
    <citation type="submission" date="2023-05" db="EMBL/GenBank/DDBJ databases">
        <authorList>
            <consortium name="Lawrence Berkeley National Laboratory"/>
            <person name="Steindorff A."/>
            <person name="Hensen N."/>
            <person name="Bonometti L."/>
            <person name="Westerberg I."/>
            <person name="Brannstrom I.O."/>
            <person name="Guillou S."/>
            <person name="Cros-Aarteil S."/>
            <person name="Calhoun S."/>
            <person name="Haridas S."/>
            <person name="Kuo A."/>
            <person name="Mondo S."/>
            <person name="Pangilinan J."/>
            <person name="Riley R."/>
            <person name="Labutti K."/>
            <person name="Andreopoulos B."/>
            <person name="Lipzen A."/>
            <person name="Chen C."/>
            <person name="Yanf M."/>
            <person name="Daum C."/>
            <person name="Ng V."/>
            <person name="Clum A."/>
            <person name="Ohm R."/>
            <person name="Martin F."/>
            <person name="Silar P."/>
            <person name="Natvig D."/>
            <person name="Lalanne C."/>
            <person name="Gautier V."/>
            <person name="Ament-Velasquez S.L."/>
            <person name="Kruys A."/>
            <person name="Hutchinson M.I."/>
            <person name="Powell A.J."/>
            <person name="Barry K."/>
            <person name="Miller A.N."/>
            <person name="Grigoriev I.V."/>
            <person name="Debuchy R."/>
            <person name="Gladieux P."/>
            <person name="Thoren M.H."/>
            <person name="Johannesson H."/>
        </authorList>
    </citation>
    <scope>NUCLEOTIDE SEQUENCE</scope>
    <source>
        <strain evidence="3">CBS 731.68</strain>
    </source>
</reference>
<dbReference type="Proteomes" id="UP001302602">
    <property type="component" value="Unassembled WGS sequence"/>
</dbReference>
<evidence type="ECO:0000256" key="1">
    <source>
        <dbReference type="SAM" id="MobiDB-lite"/>
    </source>
</evidence>
<sequence>MHGGVLLSLLLANTGSLALSTPPIERRGFVIDRPAVKPPFSEAAQNKDLDEDLSPVPWIEKAWDPDWLPQACVIEANFTGFDPSEFEAVEVMYEDCAASWTVCRHRQADESWFYILETFSKVPVGLRQYISNAVVVPRPEHSASEPQMELPSAYARPEVGVITFMPSCECGDHAIFLGFSLTPHQTSNSASSSTKQPVSVLHLYHQAVSSDKSVTTTYARTSWEEAFADAVRWALSHMTHKDGLRAYSRGWEECRGQVEVVGGLLKGVIWPAGGKCVGRVRSSWTRAVRVSDGGHDADDGEDGRRERGRGRGGPAGLEGVPEIGFKGEVRVDLVV</sequence>
<organism evidence="3 4">
    <name type="scientific">Parathielavia appendiculata</name>
    <dbReference type="NCBI Taxonomy" id="2587402"/>
    <lineage>
        <taxon>Eukaryota</taxon>
        <taxon>Fungi</taxon>
        <taxon>Dikarya</taxon>
        <taxon>Ascomycota</taxon>
        <taxon>Pezizomycotina</taxon>
        <taxon>Sordariomycetes</taxon>
        <taxon>Sordariomycetidae</taxon>
        <taxon>Sordariales</taxon>
        <taxon>Chaetomiaceae</taxon>
        <taxon>Parathielavia</taxon>
    </lineage>
</organism>
<name>A0AAN6TYA3_9PEZI</name>
<evidence type="ECO:0000256" key="2">
    <source>
        <dbReference type="SAM" id="SignalP"/>
    </source>
</evidence>
<feature type="compositionally biased region" description="Basic and acidic residues" evidence="1">
    <location>
        <begin position="292"/>
        <end position="305"/>
    </location>
</feature>
<feature type="chain" id="PRO_5043028977" evidence="2">
    <location>
        <begin position="19"/>
        <end position="335"/>
    </location>
</feature>
<comment type="caution">
    <text evidence="3">The sequence shown here is derived from an EMBL/GenBank/DDBJ whole genome shotgun (WGS) entry which is preliminary data.</text>
</comment>
<evidence type="ECO:0000313" key="3">
    <source>
        <dbReference type="EMBL" id="KAK4123000.1"/>
    </source>
</evidence>